<accession>A0A7I8KDT2</accession>
<dbReference type="PANTHER" id="PTHR35296">
    <property type="entry name" value="EXPRESSED PROTEIN"/>
    <property type="match status" value="1"/>
</dbReference>
<dbReference type="Proteomes" id="UP000663760">
    <property type="component" value="Chromosome 5"/>
</dbReference>
<evidence type="ECO:0000256" key="1">
    <source>
        <dbReference type="ARBA" id="ARBA00006974"/>
    </source>
</evidence>
<protein>
    <submittedName>
        <fullName evidence="2">Uncharacterized protein</fullName>
    </submittedName>
</protein>
<name>A0A7I8KDT2_SPIIN</name>
<keyword evidence="3" id="KW-1185">Reference proteome</keyword>
<dbReference type="GO" id="GO:0009733">
    <property type="term" value="P:response to auxin"/>
    <property type="evidence" value="ECO:0007669"/>
    <property type="project" value="InterPro"/>
</dbReference>
<dbReference type="InterPro" id="IPR003676">
    <property type="entry name" value="SAUR_fam"/>
</dbReference>
<proteinExistence type="inferred from homology"/>
<dbReference type="AlphaFoldDB" id="A0A7I8KDT2"/>
<dbReference type="EMBL" id="LR746268">
    <property type="protein sequence ID" value="CAA7395851.1"/>
    <property type="molecule type" value="Genomic_DNA"/>
</dbReference>
<comment type="similarity">
    <text evidence="1">Belongs to the ARG7 family.</text>
</comment>
<dbReference type="OrthoDB" id="1052757at2759"/>
<reference evidence="2" key="1">
    <citation type="submission" date="2020-02" db="EMBL/GenBank/DDBJ databases">
        <authorList>
            <person name="Scholz U."/>
            <person name="Mascher M."/>
            <person name="Fiebig A."/>
        </authorList>
    </citation>
    <scope>NUCLEOTIDE SEQUENCE</scope>
</reference>
<gene>
    <name evidence="2" type="ORF">SI8410_05006514</name>
</gene>
<dbReference type="PANTHER" id="PTHR35296:SF3">
    <property type="entry name" value="EXPRESSED PROTEIN"/>
    <property type="match status" value="1"/>
</dbReference>
<sequence length="147" mass="15874">MAPTRPLSVYDDEPFPGAAAGCCVPLPRRSFSLGYRPLASDGGDLGSPAAAVTIVAGKERREFLVEPQVLESDAFKVLLGLAGSRRTGDKEVGRRSRNKRGGRGGPVFVGVDSIFFEHMLWLAENGAAASLPRRDLEDIIDFYSHEL</sequence>
<organism evidence="2 3">
    <name type="scientific">Spirodela intermedia</name>
    <name type="common">Intermediate duckweed</name>
    <dbReference type="NCBI Taxonomy" id="51605"/>
    <lineage>
        <taxon>Eukaryota</taxon>
        <taxon>Viridiplantae</taxon>
        <taxon>Streptophyta</taxon>
        <taxon>Embryophyta</taxon>
        <taxon>Tracheophyta</taxon>
        <taxon>Spermatophyta</taxon>
        <taxon>Magnoliopsida</taxon>
        <taxon>Liliopsida</taxon>
        <taxon>Araceae</taxon>
        <taxon>Lemnoideae</taxon>
        <taxon>Spirodela</taxon>
    </lineage>
</organism>
<evidence type="ECO:0000313" key="3">
    <source>
        <dbReference type="Proteomes" id="UP000663760"/>
    </source>
</evidence>
<evidence type="ECO:0000313" key="2">
    <source>
        <dbReference type="EMBL" id="CAA7395851.1"/>
    </source>
</evidence>